<evidence type="ECO:0000256" key="2">
    <source>
        <dbReference type="ARBA" id="ARBA00022723"/>
    </source>
</evidence>
<dbReference type="Gene3D" id="1.10.760.10">
    <property type="entry name" value="Cytochrome c-like domain"/>
    <property type="match status" value="1"/>
</dbReference>
<feature type="domain" description="Cytochrome c" evidence="4">
    <location>
        <begin position="25"/>
        <end position="118"/>
    </location>
</feature>
<protein>
    <recommendedName>
        <fullName evidence="4">Cytochrome c domain-containing protein</fullName>
    </recommendedName>
</protein>
<dbReference type="InterPro" id="IPR036909">
    <property type="entry name" value="Cyt_c-like_dom_sf"/>
</dbReference>
<dbReference type="GO" id="GO:0046872">
    <property type="term" value="F:metal ion binding"/>
    <property type="evidence" value="ECO:0007669"/>
    <property type="project" value="UniProtKB-KW"/>
</dbReference>
<keyword evidence="1" id="KW-0349">Heme</keyword>
<comment type="caution">
    <text evidence="5">The sequence shown here is derived from an EMBL/GenBank/DDBJ whole genome shotgun (WGS) entry which is preliminary data.</text>
</comment>
<proteinExistence type="predicted"/>
<dbReference type="InterPro" id="IPR051459">
    <property type="entry name" value="Cytochrome_c-type_DH"/>
</dbReference>
<dbReference type="PANTHER" id="PTHR35008">
    <property type="entry name" value="BLL4482 PROTEIN-RELATED"/>
    <property type="match status" value="1"/>
</dbReference>
<reference evidence="5" key="1">
    <citation type="journal article" date="2014" name="Front. Microbiol.">
        <title>High frequency of phylogenetically diverse reductive dehalogenase-homologous genes in deep subseafloor sedimentary metagenomes.</title>
        <authorList>
            <person name="Kawai M."/>
            <person name="Futagami T."/>
            <person name="Toyoda A."/>
            <person name="Takaki Y."/>
            <person name="Nishi S."/>
            <person name="Hori S."/>
            <person name="Arai W."/>
            <person name="Tsubouchi T."/>
            <person name="Morono Y."/>
            <person name="Uchiyama I."/>
            <person name="Ito T."/>
            <person name="Fujiyama A."/>
            <person name="Inagaki F."/>
            <person name="Takami H."/>
        </authorList>
    </citation>
    <scope>NUCLEOTIDE SEQUENCE</scope>
    <source>
        <strain evidence="5">Expedition CK06-06</strain>
    </source>
</reference>
<feature type="non-terminal residue" evidence="5">
    <location>
        <position position="118"/>
    </location>
</feature>
<gene>
    <name evidence="5" type="ORF">S01H4_11120</name>
</gene>
<evidence type="ECO:0000256" key="3">
    <source>
        <dbReference type="ARBA" id="ARBA00023004"/>
    </source>
</evidence>
<keyword evidence="3" id="KW-0408">Iron</keyword>
<organism evidence="5">
    <name type="scientific">marine sediment metagenome</name>
    <dbReference type="NCBI Taxonomy" id="412755"/>
    <lineage>
        <taxon>unclassified sequences</taxon>
        <taxon>metagenomes</taxon>
        <taxon>ecological metagenomes</taxon>
    </lineage>
</organism>
<dbReference type="Pfam" id="PF00034">
    <property type="entry name" value="Cytochrom_C"/>
    <property type="match status" value="1"/>
</dbReference>
<accession>X1ADH9</accession>
<dbReference type="SUPFAM" id="SSF46626">
    <property type="entry name" value="Cytochrome c"/>
    <property type="match status" value="1"/>
</dbReference>
<evidence type="ECO:0000256" key="1">
    <source>
        <dbReference type="ARBA" id="ARBA00022617"/>
    </source>
</evidence>
<dbReference type="GO" id="GO:0020037">
    <property type="term" value="F:heme binding"/>
    <property type="evidence" value="ECO:0007669"/>
    <property type="project" value="InterPro"/>
</dbReference>
<dbReference type="PROSITE" id="PS51007">
    <property type="entry name" value="CYTC"/>
    <property type="match status" value="1"/>
</dbReference>
<dbReference type="EMBL" id="BART01004427">
    <property type="protein sequence ID" value="GAG70733.1"/>
    <property type="molecule type" value="Genomic_DNA"/>
</dbReference>
<dbReference type="AlphaFoldDB" id="X1ADH9"/>
<dbReference type="GO" id="GO:0009055">
    <property type="term" value="F:electron transfer activity"/>
    <property type="evidence" value="ECO:0007669"/>
    <property type="project" value="InterPro"/>
</dbReference>
<dbReference type="PANTHER" id="PTHR35008:SF4">
    <property type="entry name" value="BLL4482 PROTEIN"/>
    <property type="match status" value="1"/>
</dbReference>
<keyword evidence="2" id="KW-0479">Metal-binding</keyword>
<sequence length="118" mass="13080">MKALSSIFTLLVLLAGTGQVTANEEFLQHGRYIFFAAGCISCHTVDLPLAGGRAIDSPFGTFYGPNITPHPEYGIGNWTQKDLIRALHEGISPEGEHYYPAFPYLSFTRMTRRDIMAL</sequence>
<evidence type="ECO:0000313" key="5">
    <source>
        <dbReference type="EMBL" id="GAG70733.1"/>
    </source>
</evidence>
<dbReference type="InterPro" id="IPR009056">
    <property type="entry name" value="Cyt_c-like_dom"/>
</dbReference>
<evidence type="ECO:0000259" key="4">
    <source>
        <dbReference type="PROSITE" id="PS51007"/>
    </source>
</evidence>
<name>X1ADH9_9ZZZZ</name>